<dbReference type="InterPro" id="IPR036866">
    <property type="entry name" value="RibonucZ/Hydroxyglut_hydro"/>
</dbReference>
<dbReference type="Pfam" id="PF13483">
    <property type="entry name" value="Lactamase_B_3"/>
    <property type="match status" value="1"/>
</dbReference>
<evidence type="ECO:0000313" key="2">
    <source>
        <dbReference type="Proteomes" id="UP000230556"/>
    </source>
</evidence>
<dbReference type="Proteomes" id="UP000230556">
    <property type="component" value="Unassembled WGS sequence"/>
</dbReference>
<comment type="caution">
    <text evidence="1">The sequence shown here is derived from an EMBL/GenBank/DDBJ whole genome shotgun (WGS) entry which is preliminary data.</text>
</comment>
<organism evidence="1 2">
    <name type="scientific">Candidatus Collierbacteria bacterium CG17_big_fil_post_rev_8_21_14_2_50_45_7</name>
    <dbReference type="NCBI Taxonomy" id="1974536"/>
    <lineage>
        <taxon>Bacteria</taxon>
        <taxon>Candidatus Collieribacteriota</taxon>
    </lineage>
</organism>
<gene>
    <name evidence="1" type="ORF">COW38_03115</name>
</gene>
<evidence type="ECO:0008006" key="3">
    <source>
        <dbReference type="Google" id="ProtNLM"/>
    </source>
</evidence>
<feature type="non-terminal residue" evidence="1">
    <location>
        <position position="58"/>
    </location>
</feature>
<dbReference type="EMBL" id="PFFO01000134">
    <property type="protein sequence ID" value="PIW07236.1"/>
    <property type="molecule type" value="Genomic_DNA"/>
</dbReference>
<protein>
    <recommendedName>
        <fullName evidence="3">MBL fold metallo-hydrolase</fullName>
    </recommendedName>
</protein>
<reference evidence="2" key="1">
    <citation type="submission" date="2017-09" db="EMBL/GenBank/DDBJ databases">
        <title>Depth-based differentiation of microbial function through sediment-hosted aquifers and enrichment of novel symbionts in the deep terrestrial subsurface.</title>
        <authorList>
            <person name="Probst A.J."/>
            <person name="Ladd B."/>
            <person name="Jarett J.K."/>
            <person name="Geller-Mcgrath D.E."/>
            <person name="Sieber C.M.K."/>
            <person name="Emerson J.B."/>
            <person name="Anantharaman K."/>
            <person name="Thomas B.C."/>
            <person name="Malmstrom R."/>
            <person name="Stieglmeier M."/>
            <person name="Klingl A."/>
            <person name="Woyke T."/>
            <person name="Ryan C.M."/>
            <person name="Banfield J.F."/>
        </authorList>
    </citation>
    <scope>NUCLEOTIDE SEQUENCE [LARGE SCALE GENOMIC DNA]</scope>
</reference>
<sequence>FGYKSDENNVYVVQNDDLRICYLGDLAKPLSEKVVSDLENIDVVIVSCDLMETKQVVE</sequence>
<accession>A0A2M7FMP8</accession>
<name>A0A2M7FMP8_9BACT</name>
<feature type="non-terminal residue" evidence="1">
    <location>
        <position position="1"/>
    </location>
</feature>
<evidence type="ECO:0000313" key="1">
    <source>
        <dbReference type="EMBL" id="PIW07236.1"/>
    </source>
</evidence>
<dbReference type="AlphaFoldDB" id="A0A2M7FMP8"/>
<dbReference type="Gene3D" id="3.60.15.10">
    <property type="entry name" value="Ribonuclease Z/Hydroxyacylglutathione hydrolase-like"/>
    <property type="match status" value="1"/>
</dbReference>
<proteinExistence type="predicted"/>